<accession>A0A2N0NH33</accession>
<feature type="domain" description="hAT-like transposase RNase-H fold" evidence="1">
    <location>
        <begin position="17"/>
        <end position="85"/>
    </location>
</feature>
<dbReference type="InterPro" id="IPR025525">
    <property type="entry name" value="hAT-like_transposase_RNase-H"/>
</dbReference>
<dbReference type="SUPFAM" id="SSF53098">
    <property type="entry name" value="Ribonuclease H-like"/>
    <property type="match status" value="1"/>
</dbReference>
<protein>
    <recommendedName>
        <fullName evidence="1">hAT-like transposase RNase-H fold domain-containing protein</fullName>
    </recommendedName>
</protein>
<dbReference type="Proteomes" id="UP000232722">
    <property type="component" value="Unassembled WGS sequence"/>
</dbReference>
<evidence type="ECO:0000313" key="2">
    <source>
        <dbReference type="EMBL" id="PKB93082.1"/>
    </source>
</evidence>
<feature type="non-terminal residue" evidence="3">
    <location>
        <position position="1"/>
    </location>
</feature>
<gene>
    <name evidence="3" type="ORF">RhiirA5_386998</name>
    <name evidence="2" type="ORF">RhiirA5_387407</name>
</gene>
<dbReference type="VEuPathDB" id="FungiDB:FUN_014667"/>
<dbReference type="Pfam" id="PF14372">
    <property type="entry name" value="hAT-like_RNase-H"/>
    <property type="match status" value="1"/>
</dbReference>
<dbReference type="AlphaFoldDB" id="A0A2N0NH33"/>
<dbReference type="GO" id="GO:0003677">
    <property type="term" value="F:DNA binding"/>
    <property type="evidence" value="ECO:0007669"/>
    <property type="project" value="InterPro"/>
</dbReference>
<dbReference type="EMBL" id="LLXJ01007064">
    <property type="protein sequence ID" value="PKB93880.1"/>
    <property type="molecule type" value="Genomic_DNA"/>
</dbReference>
<sequence length="156" mass="18234">ETIIVLEPLKRATKNLSGSKYPTIADVRFYFNEIWDHLKYCMESDQYLLADSINQKIEEYWTILDDATMIATILDPRNKITLFELGESTTKAINTLKERFSFYYSKVPQSRTSIPKENNNVSGREYFYQLKKRRLGETTETAQASTRLQTILISQK</sequence>
<dbReference type="InterPro" id="IPR012337">
    <property type="entry name" value="RNaseH-like_sf"/>
</dbReference>
<dbReference type="EMBL" id="LLXJ01009008">
    <property type="protein sequence ID" value="PKB93082.1"/>
    <property type="molecule type" value="Genomic_DNA"/>
</dbReference>
<comment type="caution">
    <text evidence="3">The sequence shown here is derived from an EMBL/GenBank/DDBJ whole genome shotgun (WGS) entry which is preliminary data.</text>
</comment>
<name>A0A2N0NH33_9GLOM</name>
<reference evidence="3 4" key="2">
    <citation type="submission" date="2017-09" db="EMBL/GenBank/DDBJ databases">
        <title>Extensive intraspecific genome diversity in a model arbuscular mycorrhizal fungus.</title>
        <authorList>
            <person name="Chen E.C."/>
            <person name="Morin E."/>
            <person name="Beaudet D."/>
            <person name="Noel J."/>
            <person name="Ndikumana S."/>
            <person name="Charron P."/>
            <person name="St-Onge C."/>
            <person name="Giorgi J."/>
            <person name="Grigoriev I.V."/>
            <person name="Roux C."/>
            <person name="Martin F.M."/>
            <person name="Corradi N."/>
        </authorList>
    </citation>
    <scope>NUCLEOTIDE SEQUENCE [LARGE SCALE GENOMIC DNA]</scope>
    <source>
        <strain evidence="3 4">A5</strain>
    </source>
</reference>
<organism evidence="3 4">
    <name type="scientific">Rhizophagus irregularis</name>
    <dbReference type="NCBI Taxonomy" id="588596"/>
    <lineage>
        <taxon>Eukaryota</taxon>
        <taxon>Fungi</taxon>
        <taxon>Fungi incertae sedis</taxon>
        <taxon>Mucoromycota</taxon>
        <taxon>Glomeromycotina</taxon>
        <taxon>Glomeromycetes</taxon>
        <taxon>Glomerales</taxon>
        <taxon>Glomeraceae</taxon>
        <taxon>Rhizophagus</taxon>
    </lineage>
</organism>
<evidence type="ECO:0000259" key="1">
    <source>
        <dbReference type="Pfam" id="PF14372"/>
    </source>
</evidence>
<dbReference type="PANTHER" id="PTHR23272">
    <property type="entry name" value="BED FINGER-RELATED"/>
    <property type="match status" value="1"/>
</dbReference>
<evidence type="ECO:0000313" key="4">
    <source>
        <dbReference type="Proteomes" id="UP000232722"/>
    </source>
</evidence>
<proteinExistence type="predicted"/>
<reference evidence="3 4" key="1">
    <citation type="submission" date="2016-04" db="EMBL/GenBank/DDBJ databases">
        <title>Genome analyses suggest a sexual origin of heterokaryosis in a supposedly ancient asexual fungus.</title>
        <authorList>
            <person name="Ropars J."/>
            <person name="Sedzielewska K."/>
            <person name="Noel J."/>
            <person name="Charron P."/>
            <person name="Farinelli L."/>
            <person name="Marton T."/>
            <person name="Kruger M."/>
            <person name="Pelin A."/>
            <person name="Brachmann A."/>
            <person name="Corradi N."/>
        </authorList>
    </citation>
    <scope>NUCLEOTIDE SEQUENCE [LARGE SCALE GENOMIC DNA]</scope>
    <source>
        <strain evidence="3 4">A5</strain>
    </source>
</reference>
<dbReference type="VEuPathDB" id="FungiDB:RhiirA1_401630"/>
<evidence type="ECO:0000313" key="3">
    <source>
        <dbReference type="EMBL" id="PKB93880.1"/>
    </source>
</evidence>